<protein>
    <recommendedName>
        <fullName evidence="4">Outer membrane protein beta-barrel domain-containing protein</fullName>
    </recommendedName>
</protein>
<gene>
    <name evidence="2" type="ORF">CJD36_012115</name>
</gene>
<dbReference type="RefSeq" id="WP_105039439.1">
    <property type="nucleotide sequence ID" value="NZ_PPSL01000003.1"/>
</dbReference>
<reference evidence="2 3" key="1">
    <citation type="submission" date="2018-01" db="EMBL/GenBank/DDBJ databases">
        <title>A novel member of the phylum Bacteroidetes isolated from glacier ice.</title>
        <authorList>
            <person name="Liu Q."/>
            <person name="Xin Y.-H."/>
        </authorList>
    </citation>
    <scope>NUCLEOTIDE SEQUENCE [LARGE SCALE GENOMIC DNA]</scope>
    <source>
        <strain evidence="2 3">RB1R16</strain>
    </source>
</reference>
<evidence type="ECO:0008006" key="4">
    <source>
        <dbReference type="Google" id="ProtNLM"/>
    </source>
</evidence>
<sequence length="219" mass="24285">MKKILLLLSLLPLLATAQNVATTTPAPSAPKEKLLEGFAQVGYVHELWIVSNNLSYGYSSLSYTGNGFYVGGGLRSRMNNKRPFGFGLSLDYLQYNMDKTLNTNERVPVDYSFLRATPMIFYRFNSKSKFTFTARGDVGCMVATTNNAHNYLQLGLKGCVGYGAYEANIGFNFSQADDAPATDLNSKWREQMFTLGVTCYPGRIPGFLPHRSPKPVVTK</sequence>
<feature type="chain" id="PRO_5015398416" description="Outer membrane protein beta-barrel domain-containing protein" evidence="1">
    <location>
        <begin position="18"/>
        <end position="219"/>
    </location>
</feature>
<dbReference type="AlphaFoldDB" id="A0A2S7SVR3"/>
<name>A0A2S7SVR3_9BACT</name>
<evidence type="ECO:0000313" key="3">
    <source>
        <dbReference type="Proteomes" id="UP000239872"/>
    </source>
</evidence>
<keyword evidence="1" id="KW-0732">Signal</keyword>
<evidence type="ECO:0000256" key="1">
    <source>
        <dbReference type="SAM" id="SignalP"/>
    </source>
</evidence>
<dbReference type="EMBL" id="PPSL01000003">
    <property type="protein sequence ID" value="PQJ10711.1"/>
    <property type="molecule type" value="Genomic_DNA"/>
</dbReference>
<keyword evidence="3" id="KW-1185">Reference proteome</keyword>
<dbReference type="Proteomes" id="UP000239872">
    <property type="component" value="Unassembled WGS sequence"/>
</dbReference>
<feature type="signal peptide" evidence="1">
    <location>
        <begin position="1"/>
        <end position="17"/>
    </location>
</feature>
<accession>A0A2S7SVR3</accession>
<evidence type="ECO:0000313" key="2">
    <source>
        <dbReference type="EMBL" id="PQJ10711.1"/>
    </source>
</evidence>
<proteinExistence type="predicted"/>
<comment type="caution">
    <text evidence="2">The sequence shown here is derived from an EMBL/GenBank/DDBJ whole genome shotgun (WGS) entry which is preliminary data.</text>
</comment>
<organism evidence="2 3">
    <name type="scientific">Flavipsychrobacter stenotrophus</name>
    <dbReference type="NCBI Taxonomy" id="2077091"/>
    <lineage>
        <taxon>Bacteria</taxon>
        <taxon>Pseudomonadati</taxon>
        <taxon>Bacteroidota</taxon>
        <taxon>Chitinophagia</taxon>
        <taxon>Chitinophagales</taxon>
        <taxon>Chitinophagaceae</taxon>
        <taxon>Flavipsychrobacter</taxon>
    </lineage>
</organism>